<evidence type="ECO:0000256" key="1">
    <source>
        <dbReference type="ARBA" id="ARBA00006484"/>
    </source>
</evidence>
<dbReference type="SUPFAM" id="SSF51735">
    <property type="entry name" value="NAD(P)-binding Rossmann-fold domains"/>
    <property type="match status" value="1"/>
</dbReference>
<gene>
    <name evidence="3" type="ORF">GX355_09425</name>
</gene>
<dbReference type="InterPro" id="IPR050259">
    <property type="entry name" value="SDR"/>
</dbReference>
<dbReference type="GO" id="GO:0032787">
    <property type="term" value="P:monocarboxylic acid metabolic process"/>
    <property type="evidence" value="ECO:0007669"/>
    <property type="project" value="UniProtKB-ARBA"/>
</dbReference>
<dbReference type="PRINTS" id="PR00080">
    <property type="entry name" value="SDRFAMILY"/>
</dbReference>
<proteinExistence type="inferred from homology"/>
<dbReference type="RefSeq" id="WP_276649353.1">
    <property type="nucleotide sequence ID" value="NZ_JAAYSM010000324.1"/>
</dbReference>
<organism evidence="3 4">
    <name type="scientific">Globicatella sulfidifaciens</name>
    <dbReference type="NCBI Taxonomy" id="136093"/>
    <lineage>
        <taxon>Bacteria</taxon>
        <taxon>Bacillati</taxon>
        <taxon>Bacillota</taxon>
        <taxon>Bacilli</taxon>
        <taxon>Lactobacillales</taxon>
        <taxon>Aerococcaceae</taxon>
        <taxon>Globicatella</taxon>
    </lineage>
</organism>
<dbReference type="AlphaFoldDB" id="A0A7X8C4Z0"/>
<dbReference type="PANTHER" id="PTHR42879:SF2">
    <property type="entry name" value="3-OXOACYL-[ACYL-CARRIER-PROTEIN] REDUCTASE FABG"/>
    <property type="match status" value="1"/>
</dbReference>
<dbReference type="InterPro" id="IPR002347">
    <property type="entry name" value="SDR_fam"/>
</dbReference>
<dbReference type="PANTHER" id="PTHR42879">
    <property type="entry name" value="3-OXOACYL-(ACYL-CARRIER-PROTEIN) REDUCTASE"/>
    <property type="match status" value="1"/>
</dbReference>
<reference evidence="3 4" key="1">
    <citation type="journal article" date="2020" name="Biotechnol. Biofuels">
        <title>New insights from the biogas microbiome by comprehensive genome-resolved metagenomics of nearly 1600 species originating from multiple anaerobic digesters.</title>
        <authorList>
            <person name="Campanaro S."/>
            <person name="Treu L."/>
            <person name="Rodriguez-R L.M."/>
            <person name="Kovalovszki A."/>
            <person name="Ziels R.M."/>
            <person name="Maus I."/>
            <person name="Zhu X."/>
            <person name="Kougias P.G."/>
            <person name="Basile A."/>
            <person name="Luo G."/>
            <person name="Schluter A."/>
            <person name="Konstantinidis K.T."/>
            <person name="Angelidaki I."/>
        </authorList>
    </citation>
    <scope>NUCLEOTIDE SEQUENCE [LARGE SCALE GENOMIC DNA]</scope>
    <source>
        <strain evidence="3">AS23ysBPME_34</strain>
    </source>
</reference>
<protein>
    <submittedName>
        <fullName evidence="3">SDR family oxidoreductase</fullName>
    </submittedName>
</protein>
<dbReference type="GO" id="GO:0016491">
    <property type="term" value="F:oxidoreductase activity"/>
    <property type="evidence" value="ECO:0007669"/>
    <property type="project" value="UniProtKB-KW"/>
</dbReference>
<comment type="caution">
    <text evidence="3">The sequence shown here is derived from an EMBL/GenBank/DDBJ whole genome shotgun (WGS) entry which is preliminary data.</text>
</comment>
<dbReference type="Proteomes" id="UP000541058">
    <property type="component" value="Unassembled WGS sequence"/>
</dbReference>
<dbReference type="FunFam" id="3.40.50.720:FF:000173">
    <property type="entry name" value="3-oxoacyl-[acyl-carrier protein] reductase"/>
    <property type="match status" value="1"/>
</dbReference>
<dbReference type="InterPro" id="IPR020904">
    <property type="entry name" value="Sc_DH/Rdtase_CS"/>
</dbReference>
<dbReference type="Pfam" id="PF13561">
    <property type="entry name" value="adh_short_C2"/>
    <property type="match status" value="1"/>
</dbReference>
<name>A0A7X8C4Z0_9LACT</name>
<dbReference type="NCBIfam" id="NF005559">
    <property type="entry name" value="PRK07231.1"/>
    <property type="match status" value="1"/>
</dbReference>
<dbReference type="PROSITE" id="PS00061">
    <property type="entry name" value="ADH_SHORT"/>
    <property type="match status" value="1"/>
</dbReference>
<evidence type="ECO:0000313" key="3">
    <source>
        <dbReference type="EMBL" id="NLJ19070.1"/>
    </source>
</evidence>
<dbReference type="EMBL" id="JAAYSM010000324">
    <property type="protein sequence ID" value="NLJ19070.1"/>
    <property type="molecule type" value="Genomic_DNA"/>
</dbReference>
<evidence type="ECO:0000313" key="4">
    <source>
        <dbReference type="Proteomes" id="UP000541058"/>
    </source>
</evidence>
<dbReference type="PRINTS" id="PR00081">
    <property type="entry name" value="GDHRDH"/>
</dbReference>
<keyword evidence="2" id="KW-0560">Oxidoreductase</keyword>
<dbReference type="NCBIfam" id="NF009466">
    <property type="entry name" value="PRK12826.1-2"/>
    <property type="match status" value="1"/>
</dbReference>
<dbReference type="InterPro" id="IPR036291">
    <property type="entry name" value="NAD(P)-bd_dom_sf"/>
</dbReference>
<dbReference type="Gene3D" id="3.40.50.720">
    <property type="entry name" value="NAD(P)-binding Rossmann-like Domain"/>
    <property type="match status" value="1"/>
</dbReference>
<sequence>MLDFNEQVVIVTGSGSPKGIGRTIARQFALQGAQVVLTDIAQAADSLEANVKELTDAGYKAKGYTFNVTDEQEVKDFVKNVVNDFGRIDVLVNNAGISQKATVAEMNLVDVKRIFNVNVFGLFLITKEVCEIMKNQNYGRLVHLSSVSAKRGGGIFGGAHYSASKAAVLGFSKNLAREISEYGITTNCVCPGFINTEISKTLTQEQIDNIVVDIPMGRPGRTEEVADSIVFLASKEASYITGEEIDINGGQHMD</sequence>
<comment type="similarity">
    <text evidence="1">Belongs to the short-chain dehydrogenases/reductases (SDR) family.</text>
</comment>
<accession>A0A7X8C4Z0</accession>
<evidence type="ECO:0000256" key="2">
    <source>
        <dbReference type="ARBA" id="ARBA00023002"/>
    </source>
</evidence>